<sequence length="122" mass="13747">MAEQPLAASTASVRAGHMRFLVLGLVFINIIINYIDRTNLSVAATQMAADLKFTPLQMGLIFSAFGWIYAALQIPGGFLIDRLGSRIIYSVGLFVWLNRPGFPGECFVCELRLPDHRFRWKR</sequence>
<dbReference type="PANTHER" id="PTHR11662:SF399">
    <property type="entry name" value="FI19708P1-RELATED"/>
    <property type="match status" value="1"/>
</dbReference>
<protein>
    <submittedName>
        <fullName evidence="6">MFS transporter</fullName>
    </submittedName>
</protein>
<dbReference type="RefSeq" id="WP_136992998.1">
    <property type="nucleotide sequence ID" value="NZ_SZPQ01000075.1"/>
</dbReference>
<keyword evidence="7" id="KW-1185">Reference proteome</keyword>
<dbReference type="EMBL" id="SZPQ01000075">
    <property type="protein sequence ID" value="TKI02478.1"/>
    <property type="molecule type" value="Genomic_DNA"/>
</dbReference>
<keyword evidence="3 5" id="KW-1133">Transmembrane helix</keyword>
<evidence type="ECO:0000256" key="4">
    <source>
        <dbReference type="ARBA" id="ARBA00023136"/>
    </source>
</evidence>
<reference evidence="6 7" key="1">
    <citation type="submission" date="2019-04" db="EMBL/GenBank/DDBJ databases">
        <authorList>
            <person name="Li M."/>
            <person name="Gao C."/>
        </authorList>
    </citation>
    <scope>NUCLEOTIDE SEQUENCE [LARGE SCALE GENOMIC DNA]</scope>
    <source>
        <strain evidence="6 7">BGMRC 2031</strain>
    </source>
</reference>
<keyword evidence="2 5" id="KW-0812">Transmembrane</keyword>
<accession>A0ABY2SDG9</accession>
<feature type="transmembrane region" description="Helical" evidence="5">
    <location>
        <begin position="20"/>
        <end position="36"/>
    </location>
</feature>
<organism evidence="6 7">
    <name type="scientific">Martelella alba</name>
    <dbReference type="NCBI Taxonomy" id="2590451"/>
    <lineage>
        <taxon>Bacteria</taxon>
        <taxon>Pseudomonadati</taxon>
        <taxon>Pseudomonadota</taxon>
        <taxon>Alphaproteobacteria</taxon>
        <taxon>Hyphomicrobiales</taxon>
        <taxon>Aurantimonadaceae</taxon>
        <taxon>Martelella</taxon>
    </lineage>
</organism>
<dbReference type="InterPro" id="IPR036259">
    <property type="entry name" value="MFS_trans_sf"/>
</dbReference>
<comment type="subcellular location">
    <subcellularLocation>
        <location evidence="1">Membrane</location>
        <topology evidence="1">Multi-pass membrane protein</topology>
    </subcellularLocation>
</comment>
<feature type="non-terminal residue" evidence="6">
    <location>
        <position position="122"/>
    </location>
</feature>
<gene>
    <name evidence="6" type="ORF">FCN80_24865</name>
</gene>
<evidence type="ECO:0000313" key="6">
    <source>
        <dbReference type="EMBL" id="TKI02478.1"/>
    </source>
</evidence>
<feature type="transmembrane region" description="Helical" evidence="5">
    <location>
        <begin position="56"/>
        <end position="80"/>
    </location>
</feature>
<dbReference type="SUPFAM" id="SSF103473">
    <property type="entry name" value="MFS general substrate transporter"/>
    <property type="match status" value="1"/>
</dbReference>
<dbReference type="InterPro" id="IPR011701">
    <property type="entry name" value="MFS"/>
</dbReference>
<evidence type="ECO:0000256" key="1">
    <source>
        <dbReference type="ARBA" id="ARBA00004141"/>
    </source>
</evidence>
<evidence type="ECO:0000313" key="7">
    <source>
        <dbReference type="Proteomes" id="UP000305202"/>
    </source>
</evidence>
<evidence type="ECO:0000256" key="3">
    <source>
        <dbReference type="ARBA" id="ARBA00022989"/>
    </source>
</evidence>
<proteinExistence type="predicted"/>
<keyword evidence="4 5" id="KW-0472">Membrane</keyword>
<dbReference type="InterPro" id="IPR050382">
    <property type="entry name" value="MFS_Na/Anion_cotransporter"/>
</dbReference>
<evidence type="ECO:0000256" key="5">
    <source>
        <dbReference type="SAM" id="Phobius"/>
    </source>
</evidence>
<evidence type="ECO:0000256" key="2">
    <source>
        <dbReference type="ARBA" id="ARBA00022692"/>
    </source>
</evidence>
<dbReference type="Gene3D" id="1.20.1250.20">
    <property type="entry name" value="MFS general substrate transporter like domains"/>
    <property type="match status" value="1"/>
</dbReference>
<name>A0ABY2SDG9_9HYPH</name>
<dbReference type="Pfam" id="PF07690">
    <property type="entry name" value="MFS_1"/>
    <property type="match status" value="1"/>
</dbReference>
<comment type="caution">
    <text evidence="6">The sequence shown here is derived from an EMBL/GenBank/DDBJ whole genome shotgun (WGS) entry which is preliminary data.</text>
</comment>
<dbReference type="PANTHER" id="PTHR11662">
    <property type="entry name" value="SOLUTE CARRIER FAMILY 17"/>
    <property type="match status" value="1"/>
</dbReference>
<dbReference type="Proteomes" id="UP000305202">
    <property type="component" value="Unassembled WGS sequence"/>
</dbReference>